<accession>A0ABT8SH07</accession>
<dbReference type="RefSeq" id="WP_301816103.1">
    <property type="nucleotide sequence ID" value="NZ_JAUJZH010000045.1"/>
</dbReference>
<name>A0ABT8SH07_9BURK</name>
<dbReference type="Proteomes" id="UP001169027">
    <property type="component" value="Unassembled WGS sequence"/>
</dbReference>
<evidence type="ECO:0000313" key="1">
    <source>
        <dbReference type="EMBL" id="MDO1537664.1"/>
    </source>
</evidence>
<protein>
    <recommendedName>
        <fullName evidence="3">Prolyl 4-hydroxylase alpha subunit Fe(2+) 2OG dioxygenase domain-containing protein</fullName>
    </recommendedName>
</protein>
<gene>
    <name evidence="1" type="ORF">Q2T77_36035</name>
</gene>
<keyword evidence="2" id="KW-1185">Reference proteome</keyword>
<dbReference type="Pfam" id="PF22814">
    <property type="entry name" value="WelO5"/>
    <property type="match status" value="1"/>
</dbReference>
<dbReference type="EMBL" id="JAUKVY010000045">
    <property type="protein sequence ID" value="MDO1537664.1"/>
    <property type="molecule type" value="Genomic_DNA"/>
</dbReference>
<reference evidence="1" key="1">
    <citation type="submission" date="2023-06" db="EMBL/GenBank/DDBJ databases">
        <authorList>
            <person name="Jiang Y."/>
            <person name="Liu Q."/>
        </authorList>
    </citation>
    <scope>NUCLEOTIDE SEQUENCE</scope>
    <source>
        <strain evidence="1">CGMCC 1.12090</strain>
    </source>
</reference>
<dbReference type="InterPro" id="IPR055091">
    <property type="entry name" value="WelO5-like"/>
</dbReference>
<sequence length="262" mass="28924">MNPKPTWIDSEEHPLTQDNLRLLLDNKIPAIRLKAFATPDESRSFAAAAKRGNMQYYNVSDRIGYIGLAQYQYRWSKTKEEFLADVPKARADVEQVFADSFDPVQRVMAQLRAVWPHPVDVAREAGQPYFAGIIRSTSDKIDLHVDWAPVNSPDYAIGAIDGQLGWNFFAEELASGGHTTVHNSPWDPVVGPGEIPKSYGLERSLIEGAPAFVYRPTAGDVVIFNTRNPHEIAPGTTEPGGSRVSIGSFIGRMPDGSLAMWA</sequence>
<comment type="caution">
    <text evidence="1">The sequence shown here is derived from an EMBL/GenBank/DDBJ whole genome shotgun (WGS) entry which is preliminary data.</text>
</comment>
<proteinExistence type="predicted"/>
<evidence type="ECO:0008006" key="3">
    <source>
        <dbReference type="Google" id="ProtNLM"/>
    </source>
</evidence>
<evidence type="ECO:0000313" key="2">
    <source>
        <dbReference type="Proteomes" id="UP001169027"/>
    </source>
</evidence>
<organism evidence="1 2">
    <name type="scientific">Variovorax ginsengisoli</name>
    <dbReference type="NCBI Taxonomy" id="363844"/>
    <lineage>
        <taxon>Bacteria</taxon>
        <taxon>Pseudomonadati</taxon>
        <taxon>Pseudomonadota</taxon>
        <taxon>Betaproteobacteria</taxon>
        <taxon>Burkholderiales</taxon>
        <taxon>Comamonadaceae</taxon>
        <taxon>Variovorax</taxon>
    </lineage>
</organism>